<proteinExistence type="predicted"/>
<name>A0ABS6JA58_9BACI</name>
<gene>
    <name evidence="1" type="ORF">KS419_02250</name>
</gene>
<accession>A0ABS6JA58</accession>
<dbReference type="RefSeq" id="WP_217064455.1">
    <property type="nucleotide sequence ID" value="NZ_JAHQCS010000036.1"/>
</dbReference>
<comment type="caution">
    <text evidence="1">The sequence shown here is derived from an EMBL/GenBank/DDBJ whole genome shotgun (WGS) entry which is preliminary data.</text>
</comment>
<reference evidence="1 2" key="1">
    <citation type="submission" date="2021-06" db="EMBL/GenBank/DDBJ databases">
        <title>Bacillus sp. RD4P76, an endophyte from a halophyte.</title>
        <authorList>
            <person name="Sun J.-Q."/>
        </authorList>
    </citation>
    <scope>NUCLEOTIDE SEQUENCE [LARGE SCALE GENOMIC DNA]</scope>
    <source>
        <strain evidence="1 2">CGMCC 1.15917</strain>
    </source>
</reference>
<dbReference type="Proteomes" id="UP000784880">
    <property type="component" value="Unassembled WGS sequence"/>
</dbReference>
<evidence type="ECO:0000313" key="2">
    <source>
        <dbReference type="Proteomes" id="UP000784880"/>
    </source>
</evidence>
<sequence length="66" mass="8182">MTVTKQEVLRLIHHLSEDELRLVHTFISEYREAVNEEKRLKEEKQKEYISFHVSSQRNPYRRKRNK</sequence>
<protein>
    <submittedName>
        <fullName evidence="1">Uncharacterized protein</fullName>
    </submittedName>
</protein>
<keyword evidence="2" id="KW-1185">Reference proteome</keyword>
<organism evidence="1 2">
    <name type="scientific">Evansella tamaricis</name>
    <dbReference type="NCBI Taxonomy" id="2069301"/>
    <lineage>
        <taxon>Bacteria</taxon>
        <taxon>Bacillati</taxon>
        <taxon>Bacillota</taxon>
        <taxon>Bacilli</taxon>
        <taxon>Bacillales</taxon>
        <taxon>Bacillaceae</taxon>
        <taxon>Evansella</taxon>
    </lineage>
</organism>
<dbReference type="EMBL" id="JAHQCS010000036">
    <property type="protein sequence ID" value="MBU9710563.1"/>
    <property type="molecule type" value="Genomic_DNA"/>
</dbReference>
<evidence type="ECO:0000313" key="1">
    <source>
        <dbReference type="EMBL" id="MBU9710563.1"/>
    </source>
</evidence>